<dbReference type="Gene3D" id="2.60.40.10">
    <property type="entry name" value="Immunoglobulins"/>
    <property type="match status" value="1"/>
</dbReference>
<gene>
    <name evidence="1" type="ORF">LCGC14_2719460</name>
</gene>
<accession>A0A0F9BJM4</accession>
<proteinExistence type="predicted"/>
<comment type="caution">
    <text evidence="1">The sequence shown here is derived from an EMBL/GenBank/DDBJ whole genome shotgun (WGS) entry which is preliminary data.</text>
</comment>
<feature type="non-terminal residue" evidence="1">
    <location>
        <position position="1"/>
    </location>
</feature>
<dbReference type="EMBL" id="LAZR01048938">
    <property type="protein sequence ID" value="KKK90789.1"/>
    <property type="molecule type" value="Genomic_DNA"/>
</dbReference>
<reference evidence="1" key="1">
    <citation type="journal article" date="2015" name="Nature">
        <title>Complex archaea that bridge the gap between prokaryotes and eukaryotes.</title>
        <authorList>
            <person name="Spang A."/>
            <person name="Saw J.H."/>
            <person name="Jorgensen S.L."/>
            <person name="Zaremba-Niedzwiedzka K."/>
            <person name="Martijn J."/>
            <person name="Lind A.E."/>
            <person name="van Eijk R."/>
            <person name="Schleper C."/>
            <person name="Guy L."/>
            <person name="Ettema T.J."/>
        </authorList>
    </citation>
    <scope>NUCLEOTIDE SEQUENCE</scope>
</reference>
<evidence type="ECO:0000313" key="1">
    <source>
        <dbReference type="EMBL" id="KKK90789.1"/>
    </source>
</evidence>
<dbReference type="AlphaFoldDB" id="A0A0F9BJM4"/>
<dbReference type="InterPro" id="IPR013783">
    <property type="entry name" value="Ig-like_fold"/>
</dbReference>
<evidence type="ECO:0008006" key="2">
    <source>
        <dbReference type="Google" id="ProtNLM"/>
    </source>
</evidence>
<name>A0A0F9BJM4_9ZZZZ</name>
<organism evidence="1">
    <name type="scientific">marine sediment metagenome</name>
    <dbReference type="NCBI Taxonomy" id="412755"/>
    <lineage>
        <taxon>unclassified sequences</taxon>
        <taxon>metagenomes</taxon>
        <taxon>ecological metagenomes</taxon>
    </lineage>
</organism>
<protein>
    <recommendedName>
        <fullName evidence="2">CARDB domain-containing protein</fullName>
    </recommendedName>
</protein>
<sequence length="147" mass="16660">IMVKATDVFLSDYDLKVGKNVDVTARIRNIGGVRARNVKVSIYTRNLADGKRTSIHETTVGEIRNGILEIEEENPPTKVIRKINGIEYPSMHYGPGKWTKVYVDRALVTFPWTPKRSGYHAIEVEVQPSPQYTVLQGYQKLEFPVGE</sequence>